<dbReference type="Pfam" id="PF15350">
    <property type="entry name" value="ETAA1"/>
    <property type="match status" value="1"/>
</dbReference>
<dbReference type="GO" id="GO:0006974">
    <property type="term" value="P:DNA damage response"/>
    <property type="evidence" value="ECO:0007669"/>
    <property type="project" value="TreeGrafter"/>
</dbReference>
<dbReference type="Proteomes" id="UP000694424">
    <property type="component" value="Unplaced"/>
</dbReference>
<dbReference type="PANTHER" id="PTHR16434">
    <property type="entry name" value="EWING'S TUMOR-ASSOCIATED ANTIGEN 1 ETAA1"/>
    <property type="match status" value="1"/>
</dbReference>
<dbReference type="GO" id="GO:0031297">
    <property type="term" value="P:replication fork processing"/>
    <property type="evidence" value="ECO:0007669"/>
    <property type="project" value="TreeGrafter"/>
</dbReference>
<evidence type="ECO:0000313" key="3">
    <source>
        <dbReference type="Proteomes" id="UP000694424"/>
    </source>
</evidence>
<dbReference type="InterPro" id="IPR029406">
    <property type="entry name" value="ETAA1"/>
</dbReference>
<feature type="compositionally biased region" description="Gly residues" evidence="1">
    <location>
        <begin position="64"/>
        <end position="73"/>
    </location>
</feature>
<feature type="region of interest" description="Disordered" evidence="1">
    <location>
        <begin position="16"/>
        <end position="102"/>
    </location>
</feature>
<reference evidence="2" key="2">
    <citation type="submission" date="2025-09" db="UniProtKB">
        <authorList>
            <consortium name="Ensembl"/>
        </authorList>
    </citation>
    <scope>IDENTIFICATION</scope>
</reference>
<dbReference type="PANTHER" id="PTHR16434:SF2">
    <property type="entry name" value="EWING'S TUMOR-ASSOCIATED ANTIGEN 1"/>
    <property type="match status" value="1"/>
</dbReference>
<organism evidence="2 3">
    <name type="scientific">Apteryx owenii</name>
    <name type="common">Little spotted kiwi</name>
    <dbReference type="NCBI Taxonomy" id="8824"/>
    <lineage>
        <taxon>Eukaryota</taxon>
        <taxon>Metazoa</taxon>
        <taxon>Chordata</taxon>
        <taxon>Craniata</taxon>
        <taxon>Vertebrata</taxon>
        <taxon>Euteleostomi</taxon>
        <taxon>Archelosauria</taxon>
        <taxon>Archosauria</taxon>
        <taxon>Dinosauria</taxon>
        <taxon>Saurischia</taxon>
        <taxon>Theropoda</taxon>
        <taxon>Coelurosauria</taxon>
        <taxon>Aves</taxon>
        <taxon>Palaeognathae</taxon>
        <taxon>Apterygiformes</taxon>
        <taxon>Apterygidae</taxon>
        <taxon>Apteryx</taxon>
    </lineage>
</organism>
<evidence type="ECO:0000256" key="1">
    <source>
        <dbReference type="SAM" id="MobiDB-lite"/>
    </source>
</evidence>
<proteinExistence type="predicted"/>
<sequence length="261" mass="28674">MLISYLPSLASASLSLPAQTSTPLRSRGSGSLPSGTACLWGRLPPRSLTQAPSGPAGTSSLTGPRGGTGGLAPGPGPQRPRPRGARGRRRWTQVPVTREEGPGNRPFYELLFNKNHSSVYTESCLHKTPKRSLSRKSRTPTFSSPVNDTDIQQEIFWDPHSPIACRLGNEKKKQITSRCAVEISEIVNRIAPQDEKAAYSGGSLLETWIGEDAIPCTPGVVKLRARTKLSCTRIWKACLICVHYFRKELYRVKEEFHIKAL</sequence>
<accession>A0A8B9Q775</accession>
<feature type="compositionally biased region" description="Basic residues" evidence="1">
    <location>
        <begin position="127"/>
        <end position="138"/>
    </location>
</feature>
<dbReference type="GO" id="GO:2000001">
    <property type="term" value="P:regulation of DNA damage checkpoint"/>
    <property type="evidence" value="ECO:0007669"/>
    <property type="project" value="TreeGrafter"/>
</dbReference>
<feature type="compositionally biased region" description="Basic residues" evidence="1">
    <location>
        <begin position="80"/>
        <end position="91"/>
    </location>
</feature>
<dbReference type="Ensembl" id="ENSAOWT00000019768.1">
    <property type="protein sequence ID" value="ENSAOWP00000017421.1"/>
    <property type="gene ID" value="ENSAOWG00000011917.1"/>
</dbReference>
<protein>
    <submittedName>
        <fullName evidence="2">Uncharacterized protein</fullName>
    </submittedName>
</protein>
<keyword evidence="3" id="KW-1185">Reference proteome</keyword>
<dbReference type="GO" id="GO:0043539">
    <property type="term" value="F:protein serine/threonine kinase activator activity"/>
    <property type="evidence" value="ECO:0007669"/>
    <property type="project" value="TreeGrafter"/>
</dbReference>
<feature type="compositionally biased region" description="Low complexity" evidence="1">
    <location>
        <begin position="16"/>
        <end position="35"/>
    </location>
</feature>
<name>A0A8B9Q775_APTOW</name>
<reference evidence="2" key="1">
    <citation type="submission" date="2025-08" db="UniProtKB">
        <authorList>
            <consortium name="Ensembl"/>
        </authorList>
    </citation>
    <scope>IDENTIFICATION</scope>
</reference>
<dbReference type="AlphaFoldDB" id="A0A8B9Q775"/>
<evidence type="ECO:0000313" key="2">
    <source>
        <dbReference type="Ensembl" id="ENSAOWP00000017421.1"/>
    </source>
</evidence>
<dbReference type="GO" id="GO:0043596">
    <property type="term" value="C:nuclear replication fork"/>
    <property type="evidence" value="ECO:0007669"/>
    <property type="project" value="TreeGrafter"/>
</dbReference>
<feature type="region of interest" description="Disordered" evidence="1">
    <location>
        <begin position="123"/>
        <end position="145"/>
    </location>
</feature>